<organism evidence="3 4">
    <name type="scientific">Methylocystis echinoides</name>
    <dbReference type="NCBI Taxonomy" id="29468"/>
    <lineage>
        <taxon>Bacteria</taxon>
        <taxon>Pseudomonadati</taxon>
        <taxon>Pseudomonadota</taxon>
        <taxon>Alphaproteobacteria</taxon>
        <taxon>Hyphomicrobiales</taxon>
        <taxon>Methylocystaceae</taxon>
        <taxon>Methylocystis</taxon>
    </lineage>
</organism>
<protein>
    <recommendedName>
        <fullName evidence="5">Peptidase</fullName>
    </recommendedName>
</protein>
<evidence type="ECO:0000259" key="2">
    <source>
        <dbReference type="Pfam" id="PF18818"/>
    </source>
</evidence>
<dbReference type="Proteomes" id="UP001144323">
    <property type="component" value="Unassembled WGS sequence"/>
</dbReference>
<dbReference type="InterPro" id="IPR041459">
    <property type="entry name" value="MPTase-PolyVal"/>
</dbReference>
<dbReference type="EMBL" id="BSEC01000001">
    <property type="protein sequence ID" value="GLI94664.1"/>
    <property type="molecule type" value="Genomic_DNA"/>
</dbReference>
<gene>
    <name evidence="3" type="ORF">LMG27198_36560</name>
</gene>
<evidence type="ECO:0000313" key="4">
    <source>
        <dbReference type="Proteomes" id="UP001144323"/>
    </source>
</evidence>
<comment type="caution">
    <text evidence="3">The sequence shown here is derived from an EMBL/GenBank/DDBJ whole genome shotgun (WGS) entry which is preliminary data.</text>
</comment>
<feature type="domain" description="N-terminal" evidence="1">
    <location>
        <begin position="7"/>
        <end position="120"/>
    </location>
</feature>
<evidence type="ECO:0000313" key="3">
    <source>
        <dbReference type="EMBL" id="GLI94664.1"/>
    </source>
</evidence>
<sequence length="328" mass="36146">MQAAHSDIHQSITDTIVAAIERGVDEFHLPWHRSARNILRPINVASQKPYRGVNIVSLWATADAKGYSSGIWGTFRQWRQIGAQVRKGEKAAFVVFYKELQYTTEADDGTAETEPRLCARATPVFTAEQVDGYSPLEIEEPRTPFESIQEAEAFVAATCATIVHGGDRAFYRPSTDSIHLPESGRFIGTPTSTPEESYHATLLHELTHWTSHEKRCNRQLGKRFGDHAYAMEELVAELGAAFLCADLGISDAPRADHAQYLGQWLTVLKADKKAIFTASSKASEAAAFLKTFQRASGAVQMIEKATPRGTQPDLAGCRVTWSQSAGFS</sequence>
<dbReference type="Pfam" id="PF08401">
    <property type="entry name" value="ArdcN"/>
    <property type="match status" value="1"/>
</dbReference>
<dbReference type="GO" id="GO:0003697">
    <property type="term" value="F:single-stranded DNA binding"/>
    <property type="evidence" value="ECO:0007669"/>
    <property type="project" value="InterPro"/>
</dbReference>
<dbReference type="RefSeq" id="WP_281804794.1">
    <property type="nucleotide sequence ID" value="NZ_BSEC01000001.1"/>
</dbReference>
<accession>A0A9W6GX63</accession>
<dbReference type="Pfam" id="PF18818">
    <property type="entry name" value="MPTase-PolyVal"/>
    <property type="match status" value="1"/>
</dbReference>
<dbReference type="PIRSF" id="PIRSF037112">
    <property type="entry name" value="Antirestriction_ArdC"/>
    <property type="match status" value="1"/>
</dbReference>
<reference evidence="3" key="1">
    <citation type="journal article" date="2023" name="Int. J. Syst. Evol. Microbiol.">
        <title>Methylocystis iwaonis sp. nov., a type II methane-oxidizing bacterium from surface soil of a rice paddy field in Japan, and emended description of the genus Methylocystis (ex Whittenbury et al. 1970) Bowman et al. 1993.</title>
        <authorList>
            <person name="Kaise H."/>
            <person name="Sawadogo J.B."/>
            <person name="Alam M.S."/>
            <person name="Ueno C."/>
            <person name="Dianou D."/>
            <person name="Shinjo R."/>
            <person name="Asakawa S."/>
        </authorList>
    </citation>
    <scope>NUCLEOTIDE SEQUENCE</scope>
    <source>
        <strain evidence="3">LMG27198</strain>
    </source>
</reference>
<name>A0A9W6GX63_9HYPH</name>
<evidence type="ECO:0008006" key="5">
    <source>
        <dbReference type="Google" id="ProtNLM"/>
    </source>
</evidence>
<keyword evidence="4" id="KW-1185">Reference proteome</keyword>
<dbReference type="InterPro" id="IPR017113">
    <property type="entry name" value="Antirestriction_ArdC"/>
</dbReference>
<dbReference type="AlphaFoldDB" id="A0A9W6GX63"/>
<evidence type="ECO:0000259" key="1">
    <source>
        <dbReference type="Pfam" id="PF08401"/>
    </source>
</evidence>
<dbReference type="InterPro" id="IPR013610">
    <property type="entry name" value="ArdC_N"/>
</dbReference>
<proteinExistence type="predicted"/>
<feature type="domain" description="Polyvalent protein metallopeptidase" evidence="2">
    <location>
        <begin position="150"/>
        <end position="280"/>
    </location>
</feature>